<feature type="coiled-coil region" evidence="1">
    <location>
        <begin position="186"/>
        <end position="213"/>
    </location>
</feature>
<keyword evidence="1" id="KW-0175">Coiled coil</keyword>
<dbReference type="PANTHER" id="PTHR34835:SF34">
    <property type="entry name" value="OS08G0555500 PROTEIN"/>
    <property type="match status" value="1"/>
</dbReference>
<evidence type="ECO:0000313" key="3">
    <source>
        <dbReference type="EMBL" id="KAF8779976.1"/>
    </source>
</evidence>
<keyword evidence="4" id="KW-1185">Reference proteome</keyword>
<dbReference type="InterPro" id="IPR019557">
    <property type="entry name" value="AminoTfrase-like_pln_mobile"/>
</dbReference>
<evidence type="ECO:0000313" key="4">
    <source>
        <dbReference type="Proteomes" id="UP000636709"/>
    </source>
</evidence>
<protein>
    <recommendedName>
        <fullName evidence="2">Aminotransferase-like plant mobile domain-containing protein</fullName>
    </recommendedName>
</protein>
<name>A0A835KVW3_9POAL</name>
<feature type="domain" description="Aminotransferase-like plant mobile" evidence="2">
    <location>
        <begin position="16"/>
        <end position="188"/>
    </location>
</feature>
<dbReference type="OrthoDB" id="684301at2759"/>
<organism evidence="3 4">
    <name type="scientific">Digitaria exilis</name>
    <dbReference type="NCBI Taxonomy" id="1010633"/>
    <lineage>
        <taxon>Eukaryota</taxon>
        <taxon>Viridiplantae</taxon>
        <taxon>Streptophyta</taxon>
        <taxon>Embryophyta</taxon>
        <taxon>Tracheophyta</taxon>
        <taxon>Spermatophyta</taxon>
        <taxon>Magnoliopsida</taxon>
        <taxon>Liliopsida</taxon>
        <taxon>Poales</taxon>
        <taxon>Poaceae</taxon>
        <taxon>PACMAD clade</taxon>
        <taxon>Panicoideae</taxon>
        <taxon>Panicodae</taxon>
        <taxon>Paniceae</taxon>
        <taxon>Anthephorinae</taxon>
        <taxon>Digitaria</taxon>
    </lineage>
</organism>
<sequence>MNYFSDEQKAAVEKAGLGALLTLKQIKIQRELCKQIADCFDLETGEFIFRGIRIKITMKEVEYILGLPSQGEEIKEPPKTHVPSLFDKYKCKEGSNITHKTLKDYLSSNETYGDDFIRNFVLYTIGFYLCPTLQPHVKSEYFGLIHNIDNIKNLNWTSLVLNFLIASIREYKETKAANLKGNVALLQEMQVNIQELQVTNQQLQVNIQELQVLGKNQYLALSQQISDGLAALNKRFDDFIGNQNVSLLLWYLITPEKHETVLYITSSSQDTELVRIGLYWATKANLDCLLESHAHLNDEASTALYIHVSISHSTSNVV</sequence>
<evidence type="ECO:0000256" key="1">
    <source>
        <dbReference type="SAM" id="Coils"/>
    </source>
</evidence>
<comment type="caution">
    <text evidence="3">The sequence shown here is derived from an EMBL/GenBank/DDBJ whole genome shotgun (WGS) entry which is preliminary data.</text>
</comment>
<reference evidence="3" key="1">
    <citation type="submission" date="2020-07" db="EMBL/GenBank/DDBJ databases">
        <title>Genome sequence and genetic diversity analysis of an under-domesticated orphan crop, white fonio (Digitaria exilis).</title>
        <authorList>
            <person name="Bennetzen J.L."/>
            <person name="Chen S."/>
            <person name="Ma X."/>
            <person name="Wang X."/>
            <person name="Yssel A.E.J."/>
            <person name="Chaluvadi S.R."/>
            <person name="Johnson M."/>
            <person name="Gangashetty P."/>
            <person name="Hamidou F."/>
            <person name="Sanogo M.D."/>
            <person name="Zwaenepoel A."/>
            <person name="Wallace J."/>
            <person name="Van De Peer Y."/>
            <person name="Van Deynze A."/>
        </authorList>
    </citation>
    <scope>NUCLEOTIDE SEQUENCE</scope>
    <source>
        <tissue evidence="3">Leaves</tissue>
    </source>
</reference>
<gene>
    <name evidence="3" type="ORF">HU200_002249</name>
</gene>
<proteinExistence type="predicted"/>
<dbReference type="Proteomes" id="UP000636709">
    <property type="component" value="Unassembled WGS sequence"/>
</dbReference>
<accession>A0A835KVW3</accession>
<dbReference type="PANTHER" id="PTHR34835">
    <property type="entry name" value="OS07G0283600 PROTEIN-RELATED"/>
    <property type="match status" value="1"/>
</dbReference>
<dbReference type="Pfam" id="PF10536">
    <property type="entry name" value="PMD"/>
    <property type="match status" value="1"/>
</dbReference>
<evidence type="ECO:0000259" key="2">
    <source>
        <dbReference type="Pfam" id="PF10536"/>
    </source>
</evidence>
<dbReference type="EMBL" id="JACEFO010000153">
    <property type="protein sequence ID" value="KAF8779976.1"/>
    <property type="molecule type" value="Genomic_DNA"/>
</dbReference>
<dbReference type="AlphaFoldDB" id="A0A835KVW3"/>